<feature type="domain" description="FAD-binding PCMH-type" evidence="8">
    <location>
        <begin position="38"/>
        <end position="277"/>
    </location>
</feature>
<reference evidence="9 10" key="1">
    <citation type="journal article" date="2014" name="Genome Announc.">
        <title>Draft Genome Sequence of Cytophaga fermentans JCM 21142T, a Facultative Anaerobe Isolated from Marine Mud.</title>
        <authorList>
            <person name="Starns D."/>
            <person name="Oshima K."/>
            <person name="Suda W."/>
            <person name="Iino T."/>
            <person name="Yuki M."/>
            <person name="Inoue J."/>
            <person name="Kitamura K."/>
            <person name="Iida T."/>
            <person name="Darby A."/>
            <person name="Hattori M."/>
            <person name="Ohkuma M."/>
        </authorList>
    </citation>
    <scope>NUCLEOTIDE SEQUENCE [LARGE SCALE GENOMIC DNA]</scope>
    <source>
        <strain evidence="9 10">JCM 21142</strain>
    </source>
</reference>
<keyword evidence="6" id="KW-0408">Iron</keyword>
<dbReference type="GO" id="GO:0046872">
    <property type="term" value="F:metal ion binding"/>
    <property type="evidence" value="ECO:0007669"/>
    <property type="project" value="UniProtKB-KW"/>
</dbReference>
<dbReference type="Gene3D" id="3.30.465.10">
    <property type="match status" value="1"/>
</dbReference>
<evidence type="ECO:0000256" key="1">
    <source>
        <dbReference type="ARBA" id="ARBA00001974"/>
    </source>
</evidence>
<dbReference type="Pfam" id="PF13534">
    <property type="entry name" value="Fer4_17"/>
    <property type="match status" value="1"/>
</dbReference>
<dbReference type="InterPro" id="IPR016164">
    <property type="entry name" value="FAD-linked_Oxase-like_C"/>
</dbReference>
<organism evidence="9 10">
    <name type="scientific">Saccharicrinis fermentans DSM 9555 = JCM 21142</name>
    <dbReference type="NCBI Taxonomy" id="869213"/>
    <lineage>
        <taxon>Bacteria</taxon>
        <taxon>Pseudomonadati</taxon>
        <taxon>Bacteroidota</taxon>
        <taxon>Bacteroidia</taxon>
        <taxon>Marinilabiliales</taxon>
        <taxon>Marinilabiliaceae</taxon>
        <taxon>Saccharicrinis</taxon>
    </lineage>
</organism>
<comment type="caution">
    <text evidence="9">The sequence shown here is derived from an EMBL/GenBank/DDBJ whole genome shotgun (WGS) entry which is preliminary data.</text>
</comment>
<accession>W7XWG2</accession>
<evidence type="ECO:0000256" key="3">
    <source>
        <dbReference type="ARBA" id="ARBA00022723"/>
    </source>
</evidence>
<dbReference type="OrthoDB" id="9767256at2"/>
<dbReference type="InterPro" id="IPR017900">
    <property type="entry name" value="4Fe4S_Fe_S_CS"/>
</dbReference>
<dbReference type="InterPro" id="IPR036318">
    <property type="entry name" value="FAD-bd_PCMH-like_sf"/>
</dbReference>
<dbReference type="eggNOG" id="COG0277">
    <property type="taxonomic scope" value="Bacteria"/>
</dbReference>
<dbReference type="GO" id="GO:0071949">
    <property type="term" value="F:FAD binding"/>
    <property type="evidence" value="ECO:0007669"/>
    <property type="project" value="InterPro"/>
</dbReference>
<dbReference type="SUPFAM" id="SSF46548">
    <property type="entry name" value="alpha-helical ferredoxin"/>
    <property type="match status" value="1"/>
</dbReference>
<keyword evidence="7" id="KW-0411">Iron-sulfur</keyword>
<dbReference type="Pfam" id="PF01565">
    <property type="entry name" value="FAD_binding_4"/>
    <property type="match status" value="1"/>
</dbReference>
<dbReference type="STRING" id="869213.GCA_000517085_02935"/>
<dbReference type="PANTHER" id="PTHR11748">
    <property type="entry name" value="D-LACTATE DEHYDROGENASE"/>
    <property type="match status" value="1"/>
</dbReference>
<dbReference type="GO" id="GO:0004458">
    <property type="term" value="F:D-lactate dehydrogenase (cytochrome) activity"/>
    <property type="evidence" value="ECO:0007669"/>
    <property type="project" value="TreeGrafter"/>
</dbReference>
<dbReference type="Gene3D" id="1.10.45.10">
    <property type="entry name" value="Vanillyl-alcohol Oxidase, Chain A, domain 4"/>
    <property type="match status" value="1"/>
</dbReference>
<evidence type="ECO:0000259" key="8">
    <source>
        <dbReference type="PROSITE" id="PS51387"/>
    </source>
</evidence>
<evidence type="ECO:0000256" key="4">
    <source>
        <dbReference type="ARBA" id="ARBA00022827"/>
    </source>
</evidence>
<dbReference type="Gene3D" id="1.10.1060.10">
    <property type="entry name" value="Alpha-helical ferredoxin"/>
    <property type="match status" value="1"/>
</dbReference>
<evidence type="ECO:0000313" key="9">
    <source>
        <dbReference type="EMBL" id="GAF02640.1"/>
    </source>
</evidence>
<sequence length="975" mass="109406">MDNSDLQSSLDQLPSLLKGEVSLKNLDRAQHATDASAYREKPAGVVWPRDNADLRLIVNFANKNKIALIPRGAGTSLAGQVVGNGLVVNTSKYMNKILELNTEEQWVMVEPGVVLDELNKFLAPHKLFFGPETSTANRCTIGGMTGNNSCGSHSLVYGSTRDHLQEVHGYLSNGEEVVFKTLDPQEFHKKCKKEGLEGDIYREINEILSNPTHIQEIEREYPHKEIHRRNTGYALDYLAQMQPFKEDGDPFNMCKLIAGSEGTLMLTSKVKLNLVPTPPKKQALICVHFHSLEESLYANIEALKHAPRAVELIDDKIIELTGQSTAQQSNRFFISGKPAALLVIEFAEHSIEKLDKKTQKLIADFKSKELGYAYPIIEGKNIQRVWALRKAGLGVLSNMKGDNLPVGVIEDTALRPQDLPHFARDIKQLLNGFGKDCVFYAHVGSGELHLRPVLNLKDPQDVILFRKIAKETALLVKKYHGSLSGEHGDGRLRGEFIPFMVGDMNYKLLLRIKHIFDPEGLFNPDKIVNTPPMNTSLRYRQANPLKNITTVFKWDDTEGIVRATEKCSGSGDCLKSDIIGGTMCPSYMATRDEKHTTRGRANILREYFTGRLASDELYLEDVHETLSLCLSCKACKSECPSGVDIAKLKAEFLQHYYSQKGTPVKALLIGYLPSIQHLFSPFPWIYNLAIKTPGLKVLLPKMLGFSTKRSIPLMNNISLKTWSKWHKKANPRQKTVYFFADEFTNYSESDIGIKAILLLERLGYRVFIPQHLSSGRTFISKGLLKKARKIANRNIEMLAPMVSSTSPIVGIEPSAILTFRDEYLNLAKDELLSAAQKIKKCTFTIEEFLANEMNKGRIKKNQFTTEAKKIRFHGHCYQKALSNTKYIQQALSFPENYEAEEIESGCCGMAGSFGFEKDTYAISMKIAEMKLLPAVRETKQSTLLAASGTSCRHQIREGSEREALHPVEILYDALV</sequence>
<dbReference type="PROSITE" id="PS51387">
    <property type="entry name" value="FAD_PCMH"/>
    <property type="match status" value="1"/>
</dbReference>
<dbReference type="GO" id="GO:0008720">
    <property type="term" value="F:D-lactate dehydrogenase (NAD+) activity"/>
    <property type="evidence" value="ECO:0007669"/>
    <property type="project" value="TreeGrafter"/>
</dbReference>
<keyword evidence="2" id="KW-0285">Flavoprotein</keyword>
<keyword evidence="10" id="KW-1185">Reference proteome</keyword>
<dbReference type="EMBL" id="BAMD01000011">
    <property type="protein sequence ID" value="GAF02640.1"/>
    <property type="molecule type" value="Genomic_DNA"/>
</dbReference>
<dbReference type="Pfam" id="PF02913">
    <property type="entry name" value="FAD-oxidase_C"/>
    <property type="match status" value="1"/>
</dbReference>
<protein>
    <recommendedName>
        <fullName evidence="8">FAD-binding PCMH-type domain-containing protein</fullName>
    </recommendedName>
</protein>
<dbReference type="SUPFAM" id="SSF55103">
    <property type="entry name" value="FAD-linked oxidases, C-terminal domain"/>
    <property type="match status" value="1"/>
</dbReference>
<evidence type="ECO:0000313" key="10">
    <source>
        <dbReference type="Proteomes" id="UP000019402"/>
    </source>
</evidence>
<keyword evidence="4" id="KW-0274">FAD</keyword>
<evidence type="ECO:0000256" key="2">
    <source>
        <dbReference type="ARBA" id="ARBA00022630"/>
    </source>
</evidence>
<dbReference type="RefSeq" id="WP_044212367.1">
    <property type="nucleotide sequence ID" value="NZ_BAMD01000011.1"/>
</dbReference>
<evidence type="ECO:0000256" key="5">
    <source>
        <dbReference type="ARBA" id="ARBA00023002"/>
    </source>
</evidence>
<name>W7XWG2_9BACT</name>
<dbReference type="InterPro" id="IPR016169">
    <property type="entry name" value="FAD-bd_PCMH_sub2"/>
</dbReference>
<dbReference type="PROSITE" id="PS00198">
    <property type="entry name" value="4FE4S_FER_1"/>
    <property type="match status" value="1"/>
</dbReference>
<dbReference type="GO" id="GO:1903457">
    <property type="term" value="P:lactate catabolic process"/>
    <property type="evidence" value="ECO:0007669"/>
    <property type="project" value="TreeGrafter"/>
</dbReference>
<comment type="cofactor">
    <cofactor evidence="1">
        <name>FAD</name>
        <dbReference type="ChEBI" id="CHEBI:57692"/>
    </cofactor>
</comment>
<dbReference type="InterPro" id="IPR009051">
    <property type="entry name" value="Helical_ferredxn"/>
</dbReference>
<evidence type="ECO:0000256" key="6">
    <source>
        <dbReference type="ARBA" id="ARBA00023004"/>
    </source>
</evidence>
<dbReference type="InterPro" id="IPR004113">
    <property type="entry name" value="FAD-bd_oxidored_4_C"/>
</dbReference>
<dbReference type="InterPro" id="IPR006094">
    <property type="entry name" value="Oxid_FAD_bind_N"/>
</dbReference>
<dbReference type="InterPro" id="IPR016166">
    <property type="entry name" value="FAD-bd_PCMH"/>
</dbReference>
<dbReference type="AlphaFoldDB" id="W7XWG2"/>
<dbReference type="SUPFAM" id="SSF56176">
    <property type="entry name" value="FAD-binding/transporter-associated domain-like"/>
    <property type="match status" value="1"/>
</dbReference>
<dbReference type="InterPro" id="IPR016171">
    <property type="entry name" value="Vanillyl_alc_oxidase_C-sub2"/>
</dbReference>
<evidence type="ECO:0000256" key="7">
    <source>
        <dbReference type="ARBA" id="ARBA00023014"/>
    </source>
</evidence>
<dbReference type="GO" id="GO:0051536">
    <property type="term" value="F:iron-sulfur cluster binding"/>
    <property type="evidence" value="ECO:0007669"/>
    <property type="project" value="UniProtKB-KW"/>
</dbReference>
<dbReference type="eggNOG" id="COG0247">
    <property type="taxonomic scope" value="Bacteria"/>
</dbReference>
<proteinExistence type="predicted"/>
<gene>
    <name evidence="9" type="ORF">JCM21142_31279</name>
</gene>
<dbReference type="Proteomes" id="UP000019402">
    <property type="component" value="Unassembled WGS sequence"/>
</dbReference>
<keyword evidence="5" id="KW-0560">Oxidoreductase</keyword>
<keyword evidence="3" id="KW-0479">Metal-binding</keyword>
<dbReference type="Gene3D" id="3.30.70.2740">
    <property type="match status" value="1"/>
</dbReference>
<dbReference type="PANTHER" id="PTHR11748:SF119">
    <property type="entry name" value="D-2-HYDROXYGLUTARATE DEHYDROGENASE"/>
    <property type="match status" value="1"/>
</dbReference>